<evidence type="ECO:0000313" key="2">
    <source>
        <dbReference type="Proteomes" id="UP000014174"/>
    </source>
</evidence>
<dbReference type="STRING" id="1150600.ADIARSV_1530"/>
<name>R9H266_9SPHI</name>
<dbReference type="PATRIC" id="fig|1150600.3.peg.1501"/>
<accession>R9H266</accession>
<proteinExistence type="predicted"/>
<gene>
    <name evidence="1" type="ORF">ADIARSV_1530</name>
</gene>
<dbReference type="Proteomes" id="UP000014174">
    <property type="component" value="Unassembled WGS sequence"/>
</dbReference>
<dbReference type="RefSeq" id="WP_016194766.1">
    <property type="nucleotide sequence ID" value="NZ_AQPN01000058.1"/>
</dbReference>
<reference evidence="1 2" key="1">
    <citation type="journal article" date="2013" name="Genome Announc.">
        <title>Draft Genome Sequence of Arcticibacter svalbardensis Strain MN12-7T, a Member of the Family Sphingobacteriaceae Isolated from an Arctic Soil Sample.</title>
        <authorList>
            <person name="Shivaji S."/>
            <person name="Ara S."/>
            <person name="Prasad S."/>
            <person name="Manasa B.P."/>
            <person name="Begum Z."/>
            <person name="Singh A."/>
            <person name="Kumar Pinnaka A."/>
        </authorList>
    </citation>
    <scope>NUCLEOTIDE SEQUENCE [LARGE SCALE GENOMIC DNA]</scope>
    <source>
        <strain evidence="1 2">MN12-7</strain>
    </source>
</reference>
<organism evidence="1 2">
    <name type="scientific">Arcticibacter svalbardensis MN12-7</name>
    <dbReference type="NCBI Taxonomy" id="1150600"/>
    <lineage>
        <taxon>Bacteria</taxon>
        <taxon>Pseudomonadati</taxon>
        <taxon>Bacteroidota</taxon>
        <taxon>Sphingobacteriia</taxon>
        <taxon>Sphingobacteriales</taxon>
        <taxon>Sphingobacteriaceae</taxon>
        <taxon>Arcticibacter</taxon>
    </lineage>
</organism>
<protein>
    <recommendedName>
        <fullName evidence="3">Transcriptional regulator, AbiEi antitoxin, Type IV TA system</fullName>
    </recommendedName>
</protein>
<evidence type="ECO:0008006" key="3">
    <source>
        <dbReference type="Google" id="ProtNLM"/>
    </source>
</evidence>
<dbReference type="AlphaFoldDB" id="R9H266"/>
<dbReference type="OrthoDB" id="9798269at2"/>
<sequence>MDINQMVRQYSSQPITHQLLMSFLKDYKRPNDKIRALKSEGVIESIKKGLYVAGSKVTPSKPENGLLANHIYGPSYVSMDTALAYYGLIPERVYEITSMTIKASKEFTTHLGIFTYTHLPLPYYAFGLNRIELSSDQYAIFASPEKALCDKIVSTSGIVLRSITQASAYLLENLRMEEHSLKDMNTDMINTWLMDAPKKESLIMVMKMIQNL</sequence>
<comment type="caution">
    <text evidence="1">The sequence shown here is derived from an EMBL/GenBank/DDBJ whole genome shotgun (WGS) entry which is preliminary data.</text>
</comment>
<dbReference type="eggNOG" id="COG5340">
    <property type="taxonomic scope" value="Bacteria"/>
</dbReference>
<evidence type="ECO:0000313" key="1">
    <source>
        <dbReference type="EMBL" id="EOR95299.1"/>
    </source>
</evidence>
<keyword evidence="2" id="KW-1185">Reference proteome</keyword>
<dbReference type="EMBL" id="AQPN01000058">
    <property type="protein sequence ID" value="EOR95299.1"/>
    <property type="molecule type" value="Genomic_DNA"/>
</dbReference>